<protein>
    <submittedName>
        <fullName evidence="4">Transposase</fullName>
    </submittedName>
</protein>
<feature type="domain" description="Integrase catalytic" evidence="2">
    <location>
        <begin position="168"/>
        <end position="331"/>
    </location>
</feature>
<dbReference type="SUPFAM" id="SSF53098">
    <property type="entry name" value="Ribonuclease H-like"/>
    <property type="match status" value="1"/>
</dbReference>
<dbReference type="EMBL" id="CP005933">
    <property type="protein sequence ID" value="AIA34111.1"/>
    <property type="molecule type" value="Genomic_DNA"/>
</dbReference>
<evidence type="ECO:0000313" key="4">
    <source>
        <dbReference type="EMBL" id="AIA33725.1"/>
    </source>
</evidence>
<accession>A0A059Y325</accession>
<dbReference type="InterPro" id="IPR012337">
    <property type="entry name" value="RNaseH-like_sf"/>
</dbReference>
<dbReference type="InterPro" id="IPR053392">
    <property type="entry name" value="Transposase_IS30-like"/>
</dbReference>
<organism evidence="4 6">
    <name type="scientific">Mycoplasmopsis bovis CQ-W70</name>
    <dbReference type="NCBI Taxonomy" id="1316930"/>
    <lineage>
        <taxon>Bacteria</taxon>
        <taxon>Bacillati</taxon>
        <taxon>Mycoplasmatota</taxon>
        <taxon>Mycoplasmoidales</taxon>
        <taxon>Metamycoplasmataceae</taxon>
        <taxon>Mycoplasmopsis</taxon>
    </lineage>
</organism>
<reference evidence="4 6" key="1">
    <citation type="submission" date="2013-04" db="EMBL/GenBank/DDBJ databases">
        <authorList>
            <person name="Lin L."/>
            <person name="Zeng Z."/>
            <person name="Xie J."/>
            <person name="Luo L."/>
            <person name="Yang Z."/>
            <person name="Liang W."/>
            <person name="Lin H."/>
            <person name="Dong C."/>
            <person name="Sun Y."/>
        </authorList>
    </citation>
    <scope>NUCLEOTIDE SEQUENCE [LARGE SCALE GENOMIC DNA]</scope>
    <source>
        <strain evidence="4 6">CQ-W70</strain>
    </source>
</reference>
<dbReference type="InterPro" id="IPR009057">
    <property type="entry name" value="Homeodomain-like_sf"/>
</dbReference>
<keyword evidence="1" id="KW-0233">DNA recombination</keyword>
<sequence length="338" mass="40036">MNYTKNYNHLTYDERAFIEIQIKSGYSIRSIARQLNRSPSTVSRELKRNTAFSGSYQCKIAEQKALNRHSHKYLFKFTSNFEYAEFEKFFLEKFDKRFYGIVATARYIKQTFPNIASPSIRTIFNWIKTRKWKLKPRDRLRIFYKKGGKRTASVVSRLIGDSHYVYPIWARPKYIDLREEYGHWESDLIIGKRSNGYDNVLTLVERQTRMGFAVKIKSKSAFLVISKLKKIIQDHNLIVKSITIDNGIEFERMGLLGKWLNIKIFRAEPYASFQRGTNENWNGMIRRMFHKGFDFNSISQVQLDDVVNQINEMPRKILNWQKPIELFKLANDYGVVLN</sequence>
<dbReference type="Pfam" id="PF13936">
    <property type="entry name" value="HTH_38"/>
    <property type="match status" value="1"/>
</dbReference>
<evidence type="ECO:0000313" key="6">
    <source>
        <dbReference type="Proteomes" id="UP000027182"/>
    </source>
</evidence>
<dbReference type="NCBIfam" id="NF033563">
    <property type="entry name" value="transpos_IS30"/>
    <property type="match status" value="1"/>
</dbReference>
<dbReference type="EMBL" id="CP005933">
    <property type="protein sequence ID" value="AIA33719.1"/>
    <property type="molecule type" value="Genomic_DNA"/>
</dbReference>
<dbReference type="Gene3D" id="1.10.10.60">
    <property type="entry name" value="Homeodomain-like"/>
    <property type="match status" value="1"/>
</dbReference>
<dbReference type="KEGG" id="mbq:K668_02675"/>
<dbReference type="GeneID" id="31508154"/>
<dbReference type="PANTHER" id="PTHR10948:SF23">
    <property type="entry name" value="TRANSPOSASE INSI FOR INSERTION SEQUENCE ELEMENT IS30A-RELATED"/>
    <property type="match status" value="1"/>
</dbReference>
<dbReference type="GO" id="GO:0032196">
    <property type="term" value="P:transposition"/>
    <property type="evidence" value="ECO:0007669"/>
    <property type="project" value="TreeGrafter"/>
</dbReference>
<evidence type="ECO:0000259" key="2">
    <source>
        <dbReference type="PROSITE" id="PS50994"/>
    </source>
</evidence>
<dbReference type="GO" id="GO:0006310">
    <property type="term" value="P:DNA recombination"/>
    <property type="evidence" value="ECO:0007669"/>
    <property type="project" value="UniProtKB-KW"/>
</dbReference>
<dbReference type="PANTHER" id="PTHR10948">
    <property type="entry name" value="TRANSPOSASE"/>
    <property type="match status" value="1"/>
</dbReference>
<evidence type="ECO:0000313" key="3">
    <source>
        <dbReference type="EMBL" id="AIA33719.1"/>
    </source>
</evidence>
<dbReference type="GO" id="GO:0004803">
    <property type="term" value="F:transposase activity"/>
    <property type="evidence" value="ECO:0007669"/>
    <property type="project" value="TreeGrafter"/>
</dbReference>
<name>A0A059Y325_MYCBV</name>
<dbReference type="InterPro" id="IPR025246">
    <property type="entry name" value="IS30-like_HTH"/>
</dbReference>
<dbReference type="SUPFAM" id="SSF46689">
    <property type="entry name" value="Homeodomain-like"/>
    <property type="match status" value="1"/>
</dbReference>
<dbReference type="KEGG" id="mbq:K668_00665"/>
<proteinExistence type="predicted"/>
<dbReference type="PATRIC" id="fig|1316930.3.peg.132"/>
<dbReference type="InterPro" id="IPR036397">
    <property type="entry name" value="RNaseH_sf"/>
</dbReference>
<gene>
    <name evidence="3" type="ORF">K668_00635</name>
    <name evidence="4" type="ORF">K668_00665</name>
    <name evidence="5" type="ORF">K668_02675</name>
</gene>
<dbReference type="InterPro" id="IPR051917">
    <property type="entry name" value="Transposase-Integrase"/>
</dbReference>
<dbReference type="Proteomes" id="UP000027182">
    <property type="component" value="Chromosome"/>
</dbReference>
<dbReference type="Gene3D" id="3.30.420.10">
    <property type="entry name" value="Ribonuclease H-like superfamily/Ribonuclease H"/>
    <property type="match status" value="1"/>
</dbReference>
<dbReference type="AlphaFoldDB" id="A0A059Y325"/>
<dbReference type="PROSITE" id="PS50994">
    <property type="entry name" value="INTEGRASE"/>
    <property type="match status" value="1"/>
</dbReference>
<dbReference type="KEGG" id="mbq:K668_00635"/>
<dbReference type="HOGENOM" id="CLU_035706_0_2_14"/>
<dbReference type="GO" id="GO:0003676">
    <property type="term" value="F:nucleic acid binding"/>
    <property type="evidence" value="ECO:0007669"/>
    <property type="project" value="InterPro"/>
</dbReference>
<dbReference type="GO" id="GO:0005829">
    <property type="term" value="C:cytosol"/>
    <property type="evidence" value="ECO:0007669"/>
    <property type="project" value="TreeGrafter"/>
</dbReference>
<dbReference type="GO" id="GO:0015074">
    <property type="term" value="P:DNA integration"/>
    <property type="evidence" value="ECO:0007669"/>
    <property type="project" value="InterPro"/>
</dbReference>
<evidence type="ECO:0000256" key="1">
    <source>
        <dbReference type="ARBA" id="ARBA00023172"/>
    </source>
</evidence>
<dbReference type="InterPro" id="IPR001584">
    <property type="entry name" value="Integrase_cat-core"/>
</dbReference>
<dbReference type="RefSeq" id="WP_013455927.1">
    <property type="nucleotide sequence ID" value="NZ_CP005933.1"/>
</dbReference>
<dbReference type="EMBL" id="CP005933">
    <property type="protein sequence ID" value="AIA33725.1"/>
    <property type="molecule type" value="Genomic_DNA"/>
</dbReference>
<evidence type="ECO:0000313" key="5">
    <source>
        <dbReference type="EMBL" id="AIA34111.1"/>
    </source>
</evidence>